<protein>
    <submittedName>
        <fullName evidence="2">Uncharacterized protein</fullName>
    </submittedName>
</protein>
<keyword evidence="1" id="KW-0812">Transmembrane</keyword>
<feature type="non-terminal residue" evidence="2">
    <location>
        <position position="1015"/>
    </location>
</feature>
<dbReference type="AlphaFoldDB" id="A0A0M0JVR8"/>
<keyword evidence="1" id="KW-0472">Membrane</keyword>
<reference evidence="3" key="1">
    <citation type="journal article" date="2015" name="PLoS Genet.">
        <title>Genome Sequence and Transcriptome Analyses of Chrysochromulina tobin: Metabolic Tools for Enhanced Algal Fitness in the Prominent Order Prymnesiales (Haptophyceae).</title>
        <authorList>
            <person name="Hovde B.T."/>
            <person name="Deodato C.R."/>
            <person name="Hunsperger H.M."/>
            <person name="Ryken S.A."/>
            <person name="Yost W."/>
            <person name="Jha R.K."/>
            <person name="Patterson J."/>
            <person name="Monnat R.J. Jr."/>
            <person name="Barlow S.B."/>
            <person name="Starkenburg S.R."/>
            <person name="Cattolico R.A."/>
        </authorList>
    </citation>
    <scope>NUCLEOTIDE SEQUENCE</scope>
    <source>
        <strain evidence="3">CCMP291</strain>
    </source>
</reference>
<organism evidence="2 3">
    <name type="scientific">Chrysochromulina tobinii</name>
    <dbReference type="NCBI Taxonomy" id="1460289"/>
    <lineage>
        <taxon>Eukaryota</taxon>
        <taxon>Haptista</taxon>
        <taxon>Haptophyta</taxon>
        <taxon>Prymnesiophyceae</taxon>
        <taxon>Prymnesiales</taxon>
        <taxon>Chrysochromulinaceae</taxon>
        <taxon>Chrysochromulina</taxon>
    </lineage>
</organism>
<sequence>MLRQKDLNEGLEPVREALKAMGKANALKLDDEGEDEKEAAAGGEASKAPAVAHVVHRAAEIAIHILCIWFILRILCIAVLAISARWCIQWMGRASELPASIPPATRRGAFAKRLARRRASRAAKRAAAAAEWAQVDEALAASAFSRLGGSPSVPCSPCSPSARRAALLSHYVEWLRALGRERQRMRQPGCCLRSYLRRRHRKMILRKAQAAVSHSPPSPALAGITTRPAVVTPELKKQSATALAALELRARLARTAHALRQWRAAVDLRVHLRGSPCISVDLRVRHPRVSVVRLRGGMQAAAPDADAAAAAKSSAMSELDVAAADRLIDRLRLRFHLRRNLQLRRHPRHRHRLVELDPEVKRELSALDNDLAEVLESGDIALVRSSWLLAQLALQPDYRIVRRQDLKPVGGISPHLEPEEAKRLLLKGERAIGAFSFGWPISGNPDPTGHRIEALWRALQERSDIEALFWDFPSLYQNSDQSPRTEEQERAFKRGLGVMGHIYASAIGTTVLQLKELPLRPPEYDGKLCLFDLAPGVDGAAIKAALVAYGDIVSCTLGRFPPATVCFTTHAAAQAAKRAAAQLAHISGGVDTLFNERSYDGRHGEAGLDDDEGRGWCVFESAVSGELILRLSVVPRVKAELDKLPPKMLQLRSGCPLGTVDLSAGRLETRVDEVVARIERATFTGKGDKAIVVGLYMKYVDRIAGALQRVLPKMLASDSATVEPSELPPPVDAPAAAALRLAEGQPLLLLSWQGSGAGGGPRFGVVDATGGGVAAAVTGGDDAELAYDRCSQAVLPWRPPAAGWDAAFVGDARALRDLVEPARHLADDAGRMKSVSAVRAVGERSREIADNAARCQTIAHAAREAGGAVQSCVDAAAKLFSNGDPTQLQAALGMVRAAVERLQPVALEAALTSALVSSGALGARRYAAGQPLTVRMASGWRDADVARVGADGLRHLLEFEGSREPPATLTLHPWNHAPRELPHAAYEAMRDWWARSLRANHARIADALTGKRLDA</sequence>
<name>A0A0M0JVR8_9EUKA</name>
<dbReference type="EMBL" id="JWZX01002188">
    <property type="protein sequence ID" value="KOO30639.1"/>
    <property type="molecule type" value="Genomic_DNA"/>
</dbReference>
<evidence type="ECO:0000256" key="1">
    <source>
        <dbReference type="SAM" id="Phobius"/>
    </source>
</evidence>
<dbReference type="Proteomes" id="UP000037460">
    <property type="component" value="Unassembled WGS sequence"/>
</dbReference>
<proteinExistence type="predicted"/>
<evidence type="ECO:0000313" key="2">
    <source>
        <dbReference type="EMBL" id="KOO30639.1"/>
    </source>
</evidence>
<feature type="transmembrane region" description="Helical" evidence="1">
    <location>
        <begin position="61"/>
        <end position="86"/>
    </location>
</feature>
<keyword evidence="1" id="KW-1133">Transmembrane helix</keyword>
<keyword evidence="3" id="KW-1185">Reference proteome</keyword>
<gene>
    <name evidence="2" type="ORF">Ctob_002930</name>
</gene>
<accession>A0A0M0JVR8</accession>
<comment type="caution">
    <text evidence="2">The sequence shown here is derived from an EMBL/GenBank/DDBJ whole genome shotgun (WGS) entry which is preliminary data.</text>
</comment>
<evidence type="ECO:0000313" key="3">
    <source>
        <dbReference type="Proteomes" id="UP000037460"/>
    </source>
</evidence>